<dbReference type="InterPro" id="IPR036179">
    <property type="entry name" value="Ig-like_dom_sf"/>
</dbReference>
<dbReference type="GO" id="GO:0019814">
    <property type="term" value="C:immunoglobulin complex"/>
    <property type="evidence" value="ECO:0007669"/>
    <property type="project" value="UniProtKB-KW"/>
</dbReference>
<dbReference type="InterPro" id="IPR013783">
    <property type="entry name" value="Ig-like_fold"/>
</dbReference>
<dbReference type="InParanoid" id="H3A1L2"/>
<reference evidence="7" key="1">
    <citation type="submission" date="2011-08" db="EMBL/GenBank/DDBJ databases">
        <title>The draft genome of Latimeria chalumnae.</title>
        <authorList>
            <person name="Di Palma F."/>
            <person name="Alfoldi J."/>
            <person name="Johnson J."/>
            <person name="Berlin A."/>
            <person name="Gnerre S."/>
            <person name="Jaffe D."/>
            <person name="MacCallum I."/>
            <person name="Young S."/>
            <person name="Walker B.J."/>
            <person name="Lander E."/>
            <person name="Lindblad-Toh K."/>
        </authorList>
    </citation>
    <scope>NUCLEOTIDE SEQUENCE [LARGE SCALE GENOMIC DNA]</scope>
    <source>
        <strain evidence="7">Wild caught</strain>
    </source>
</reference>
<evidence type="ECO:0000256" key="3">
    <source>
        <dbReference type="ARBA" id="ARBA00043265"/>
    </source>
</evidence>
<proteinExistence type="predicted"/>
<feature type="domain" description="Ig-like" evidence="5">
    <location>
        <begin position="34"/>
        <end position="119"/>
    </location>
</feature>
<keyword evidence="4" id="KW-0732">Signal</keyword>
<dbReference type="FunFam" id="2.60.40.10:FF:001259">
    <property type="entry name" value="Immunoglobulin heavy variable 13-2"/>
    <property type="match status" value="1"/>
</dbReference>
<dbReference type="Proteomes" id="UP000008672">
    <property type="component" value="Unassembled WGS sequence"/>
</dbReference>
<dbReference type="eggNOG" id="ENOG502S5S3">
    <property type="taxonomic scope" value="Eukaryota"/>
</dbReference>
<keyword evidence="7" id="KW-1185">Reference proteome</keyword>
<feature type="chain" id="PRO_5003579153" description="Ig-like domain-containing protein" evidence="4">
    <location>
        <begin position="20"/>
        <end position="119"/>
    </location>
</feature>
<dbReference type="OMA" id="TETCACW"/>
<sequence length="119" mass="13304">MAFLSAFILLLLSLTGIQSQVNLTESGGDFKKPGESLKLSCKASGFTYSSYYMHWIRQPPGKGLEWVSATNTAGSSKWYSQSVQGRFTISRDNSNNMLYLQMNSLRVEDTAMYYCAKDS</sequence>
<name>H3A1L2_LATCH</name>
<organism evidence="6 7">
    <name type="scientific">Latimeria chalumnae</name>
    <name type="common">Coelacanth</name>
    <dbReference type="NCBI Taxonomy" id="7897"/>
    <lineage>
        <taxon>Eukaryota</taxon>
        <taxon>Metazoa</taxon>
        <taxon>Chordata</taxon>
        <taxon>Craniata</taxon>
        <taxon>Vertebrata</taxon>
        <taxon>Euteleostomi</taxon>
        <taxon>Coelacanthiformes</taxon>
        <taxon>Coelacanthidae</taxon>
        <taxon>Latimeria</taxon>
    </lineage>
</organism>
<evidence type="ECO:0000313" key="7">
    <source>
        <dbReference type="Proteomes" id="UP000008672"/>
    </source>
</evidence>
<evidence type="ECO:0000256" key="2">
    <source>
        <dbReference type="ARBA" id="ARBA00023130"/>
    </source>
</evidence>
<dbReference type="InterPro" id="IPR050199">
    <property type="entry name" value="IgHV"/>
</dbReference>
<reference evidence="6" key="2">
    <citation type="submission" date="2025-08" db="UniProtKB">
        <authorList>
            <consortium name="Ensembl"/>
        </authorList>
    </citation>
    <scope>IDENTIFICATION</scope>
</reference>
<dbReference type="InterPro" id="IPR013106">
    <property type="entry name" value="Ig_V-set"/>
</dbReference>
<dbReference type="PROSITE" id="PS50835">
    <property type="entry name" value="IG_LIKE"/>
    <property type="match status" value="1"/>
</dbReference>
<dbReference type="SUPFAM" id="SSF48726">
    <property type="entry name" value="Immunoglobulin"/>
    <property type="match status" value="1"/>
</dbReference>
<dbReference type="PANTHER" id="PTHR23266">
    <property type="entry name" value="IMMUNOGLOBULIN HEAVY CHAIN"/>
    <property type="match status" value="1"/>
</dbReference>
<keyword evidence="3" id="KW-1280">Immunoglobulin</keyword>
<dbReference type="HOGENOM" id="CLU_077975_5_1_1"/>
<evidence type="ECO:0000259" key="5">
    <source>
        <dbReference type="PROSITE" id="PS50835"/>
    </source>
</evidence>
<dbReference type="FunCoup" id="H3A1L2">
    <property type="interactions" value="272"/>
</dbReference>
<dbReference type="Gene3D" id="2.60.40.10">
    <property type="entry name" value="Immunoglobulins"/>
    <property type="match status" value="1"/>
</dbReference>
<dbReference type="InterPro" id="IPR007110">
    <property type="entry name" value="Ig-like_dom"/>
</dbReference>
<keyword evidence="2" id="KW-1064">Adaptive immunity</keyword>
<dbReference type="Pfam" id="PF07686">
    <property type="entry name" value="V-set"/>
    <property type="match status" value="1"/>
</dbReference>
<dbReference type="GO" id="GO:0005576">
    <property type="term" value="C:extracellular region"/>
    <property type="evidence" value="ECO:0007669"/>
    <property type="project" value="UniProtKB-ARBA"/>
</dbReference>
<dbReference type="SMART" id="SM00406">
    <property type="entry name" value="IGv"/>
    <property type="match status" value="1"/>
</dbReference>
<evidence type="ECO:0000256" key="4">
    <source>
        <dbReference type="SAM" id="SignalP"/>
    </source>
</evidence>
<evidence type="ECO:0000256" key="1">
    <source>
        <dbReference type="ARBA" id="ARBA00022859"/>
    </source>
</evidence>
<dbReference type="Ensembl" id="ENSLACT00000003564.1">
    <property type="protein sequence ID" value="ENSLACP00000003533.1"/>
    <property type="gene ID" value="ENSLACG00000003149.1"/>
</dbReference>
<dbReference type="GO" id="GO:0002250">
    <property type="term" value="P:adaptive immune response"/>
    <property type="evidence" value="ECO:0007669"/>
    <property type="project" value="UniProtKB-KW"/>
</dbReference>
<dbReference type="GeneTree" id="ENSGT01050000244936"/>
<keyword evidence="1" id="KW-0391">Immunity</keyword>
<dbReference type="AlphaFoldDB" id="H3A1L2"/>
<protein>
    <recommendedName>
        <fullName evidence="5">Ig-like domain-containing protein</fullName>
    </recommendedName>
</protein>
<reference evidence="6" key="3">
    <citation type="submission" date="2025-09" db="UniProtKB">
        <authorList>
            <consortium name="Ensembl"/>
        </authorList>
    </citation>
    <scope>IDENTIFICATION</scope>
</reference>
<dbReference type="EMBL" id="AFYH01079845">
    <property type="status" value="NOT_ANNOTATED_CDS"/>
    <property type="molecule type" value="Genomic_DNA"/>
</dbReference>
<evidence type="ECO:0000313" key="6">
    <source>
        <dbReference type="Ensembl" id="ENSLACP00000003533.1"/>
    </source>
</evidence>
<feature type="signal peptide" evidence="4">
    <location>
        <begin position="1"/>
        <end position="19"/>
    </location>
</feature>
<accession>H3A1L2</accession>